<feature type="transmembrane region" description="Helical" evidence="10">
    <location>
        <begin position="329"/>
        <end position="352"/>
    </location>
</feature>
<dbReference type="EMBL" id="BPUB01000002">
    <property type="protein sequence ID" value="GJG59316.1"/>
    <property type="molecule type" value="Genomic_DNA"/>
</dbReference>
<dbReference type="InterPro" id="IPR004299">
    <property type="entry name" value="MBOAT_fam"/>
</dbReference>
<dbReference type="InterPro" id="IPR024194">
    <property type="entry name" value="Ac/AlaTfrase_AlgI/DltB"/>
</dbReference>
<dbReference type="GO" id="GO:0016746">
    <property type="term" value="F:acyltransferase activity"/>
    <property type="evidence" value="ECO:0007669"/>
    <property type="project" value="UniProtKB-KW"/>
</dbReference>
<evidence type="ECO:0000256" key="1">
    <source>
        <dbReference type="ARBA" id="ARBA00004651"/>
    </source>
</evidence>
<dbReference type="PIRSF" id="PIRSF016636">
    <property type="entry name" value="AlgI_DltB"/>
    <property type="match status" value="1"/>
</dbReference>
<feature type="transmembrane region" description="Helical" evidence="10">
    <location>
        <begin position="20"/>
        <end position="40"/>
    </location>
</feature>
<feature type="transmembrane region" description="Helical" evidence="10">
    <location>
        <begin position="375"/>
        <end position="396"/>
    </location>
</feature>
<evidence type="ECO:0000256" key="5">
    <source>
        <dbReference type="ARBA" id="ARBA00022692"/>
    </source>
</evidence>
<evidence type="ECO:0000256" key="2">
    <source>
        <dbReference type="ARBA" id="ARBA00010323"/>
    </source>
</evidence>
<feature type="transmembrane region" description="Helical" evidence="10">
    <location>
        <begin position="92"/>
        <end position="110"/>
    </location>
</feature>
<dbReference type="Pfam" id="PF03062">
    <property type="entry name" value="MBOAT"/>
    <property type="match status" value="1"/>
</dbReference>
<evidence type="ECO:0000313" key="11">
    <source>
        <dbReference type="EMBL" id="GJG59316.1"/>
    </source>
</evidence>
<proteinExistence type="inferred from homology"/>
<evidence type="ECO:0000256" key="10">
    <source>
        <dbReference type="SAM" id="Phobius"/>
    </source>
</evidence>
<keyword evidence="12" id="KW-1185">Reference proteome</keyword>
<comment type="similarity">
    <text evidence="2 9">Belongs to the membrane-bound acyltransferase family.</text>
</comment>
<comment type="subcellular location">
    <subcellularLocation>
        <location evidence="1">Cell membrane</location>
        <topology evidence="1">Multi-pass membrane protein</topology>
    </subcellularLocation>
</comment>
<protein>
    <submittedName>
        <fullName evidence="11">Alginate O-acetyltransferase</fullName>
    </submittedName>
</protein>
<evidence type="ECO:0000256" key="6">
    <source>
        <dbReference type="ARBA" id="ARBA00022989"/>
    </source>
</evidence>
<dbReference type="InterPro" id="IPR028362">
    <property type="entry name" value="AlgI"/>
</dbReference>
<feature type="transmembrane region" description="Helical" evidence="10">
    <location>
        <begin position="167"/>
        <end position="185"/>
    </location>
</feature>
<dbReference type="PIRSF" id="PIRSF500217">
    <property type="entry name" value="AlgI"/>
    <property type="match status" value="1"/>
</dbReference>
<feature type="transmembrane region" description="Helical" evidence="10">
    <location>
        <begin position="458"/>
        <end position="477"/>
    </location>
</feature>
<evidence type="ECO:0000256" key="4">
    <source>
        <dbReference type="ARBA" id="ARBA00022679"/>
    </source>
</evidence>
<keyword evidence="4 9" id="KW-0808">Transferase</keyword>
<feature type="transmembrane region" description="Helical" evidence="10">
    <location>
        <begin position="47"/>
        <end position="80"/>
    </location>
</feature>
<evidence type="ECO:0000256" key="9">
    <source>
        <dbReference type="PIRNR" id="PIRNR016636"/>
    </source>
</evidence>
<dbReference type="InterPro" id="IPR051085">
    <property type="entry name" value="MB_O-acyltransferase"/>
</dbReference>
<keyword evidence="5 10" id="KW-0812">Transmembrane</keyword>
<evidence type="ECO:0000256" key="8">
    <source>
        <dbReference type="ARBA" id="ARBA00023315"/>
    </source>
</evidence>
<gene>
    <name evidence="11" type="ORF">PRLR5076_21670</name>
</gene>
<dbReference type="PANTHER" id="PTHR13285">
    <property type="entry name" value="ACYLTRANSFERASE"/>
    <property type="match status" value="1"/>
</dbReference>
<reference evidence="11" key="1">
    <citation type="journal article" date="2022" name="Int. J. Syst. Evol. Microbiol.">
        <title>Prevotella lacticifex sp. nov., isolated from the rumen of cows.</title>
        <authorList>
            <person name="Shinkai T."/>
            <person name="Ikeyama N."/>
            <person name="Kumagai M."/>
            <person name="Ohmori H."/>
            <person name="Sakamoto M."/>
            <person name="Ohkuma M."/>
            <person name="Mitsumori M."/>
        </authorList>
    </citation>
    <scope>NUCLEOTIDE SEQUENCE</scope>
    <source>
        <strain evidence="11">R5076</strain>
    </source>
</reference>
<feature type="transmembrane region" description="Helical" evidence="10">
    <location>
        <begin position="417"/>
        <end position="438"/>
    </location>
</feature>
<name>A0A9R1CXC6_9BACT</name>
<dbReference type="Proteomes" id="UP000825483">
    <property type="component" value="Unassembled WGS sequence"/>
</dbReference>
<evidence type="ECO:0000313" key="12">
    <source>
        <dbReference type="Proteomes" id="UP000825483"/>
    </source>
</evidence>
<feature type="transmembrane region" description="Helical" evidence="10">
    <location>
        <begin position="131"/>
        <end position="151"/>
    </location>
</feature>
<dbReference type="AlphaFoldDB" id="A0A9R1CXC6"/>
<evidence type="ECO:0000256" key="7">
    <source>
        <dbReference type="ARBA" id="ARBA00023136"/>
    </source>
</evidence>
<keyword evidence="8 9" id="KW-0012">Acyltransferase</keyword>
<keyword evidence="3 9" id="KW-1003">Cell membrane</keyword>
<keyword evidence="7 9" id="KW-0472">Membrane</keyword>
<dbReference type="GO" id="GO:0042121">
    <property type="term" value="P:alginic acid biosynthetic process"/>
    <property type="evidence" value="ECO:0007669"/>
    <property type="project" value="InterPro"/>
</dbReference>
<evidence type="ECO:0000256" key="3">
    <source>
        <dbReference type="ARBA" id="ARBA00022475"/>
    </source>
</evidence>
<accession>A0A9R1CXC6</accession>
<keyword evidence="6 10" id="KW-1133">Transmembrane helix</keyword>
<sequence>MLPDYEKILRLLIQPEKDWSFVSLSFFAAFVIFYIIYIALGRTHRRLILTYVTIFSLFFAWKANGPLMVLLPATAIFSWWSTRQMMHSDRFRRLWLTVIIIVDLAPLLYFKYTNFFISTINSIVHSNFAPLDLLLPVGISFYTFQAISYSIDVYKWKFTSETPLPEYLFYLTFFPLLMAGPITRAEVLIPQLRHRLPTATTGKANPSIGLCLIIVGLIKKAVIADYIAQFNTWVFDDPTAYTGIENLMAAIGFTLQIFCDFSGYSDMAIGLAALMGIELRDNFNFPYQSLNPTEFWRRWHIALSTWFRDYFYIPLGGNRKGLARTCLNGFLTMLLAGLWHGASWMFVVWGAIHGTALAAHKVGKRLFLDRIPNTLFVRIICWTLMFTFICISWIFFRADSLPTAITMISRMFTDLNIHDLIAFAIARPLWLLIVALGLELHSIRHDDYNWLKNRFAALPWYVKFVIFAATVQLVINFSSLNVQPFIYTQF</sequence>
<comment type="caution">
    <text evidence="11">The sequence shown here is derived from an EMBL/GenBank/DDBJ whole genome shotgun (WGS) entry which is preliminary data.</text>
</comment>
<dbReference type="GO" id="GO:0005886">
    <property type="term" value="C:plasma membrane"/>
    <property type="evidence" value="ECO:0007669"/>
    <property type="project" value="UniProtKB-SubCell"/>
</dbReference>
<organism evidence="11 12">
    <name type="scientific">Prevotella lacticifex</name>
    <dbReference type="NCBI Taxonomy" id="2854755"/>
    <lineage>
        <taxon>Bacteria</taxon>
        <taxon>Pseudomonadati</taxon>
        <taxon>Bacteroidota</taxon>
        <taxon>Bacteroidia</taxon>
        <taxon>Bacteroidales</taxon>
        <taxon>Prevotellaceae</taxon>
        <taxon>Prevotella</taxon>
    </lineage>
</organism>
<dbReference type="PANTHER" id="PTHR13285:SF23">
    <property type="entry name" value="TEICHOIC ACID D-ALANYLTRANSFERASE"/>
    <property type="match status" value="1"/>
</dbReference>